<dbReference type="InterPro" id="IPR014710">
    <property type="entry name" value="RmlC-like_jellyroll"/>
</dbReference>
<dbReference type="FunFam" id="2.60.120.10:FF:000002">
    <property type="entry name" value="Cyclic nucleotide gated channel alpha 1a"/>
    <property type="match status" value="1"/>
</dbReference>
<evidence type="ECO:0000313" key="10">
    <source>
        <dbReference type="Proteomes" id="UP001152795"/>
    </source>
</evidence>
<evidence type="ECO:0000256" key="8">
    <source>
        <dbReference type="ARBA" id="ARBA00023303"/>
    </source>
</evidence>
<comment type="caution">
    <text evidence="9">The sequence shown here is derived from an EMBL/GenBank/DDBJ whole genome shotgun (WGS) entry which is preliminary data.</text>
</comment>
<dbReference type="GO" id="GO:0005223">
    <property type="term" value="F:intracellularly cGMP-activated cation channel activity"/>
    <property type="evidence" value="ECO:0007669"/>
    <property type="project" value="TreeGrafter"/>
</dbReference>
<dbReference type="Gene3D" id="2.60.120.10">
    <property type="entry name" value="Jelly Rolls"/>
    <property type="match status" value="1"/>
</dbReference>
<dbReference type="InterPro" id="IPR005821">
    <property type="entry name" value="Ion_trans_dom"/>
</dbReference>
<proteinExistence type="predicted"/>
<keyword evidence="8" id="KW-0407">Ion channel</keyword>
<comment type="subcellular location">
    <subcellularLocation>
        <location evidence="1">Membrane</location>
        <topology evidence="1">Multi-pass membrane protein</topology>
    </subcellularLocation>
</comment>
<dbReference type="GO" id="GO:0005249">
    <property type="term" value="F:voltage-gated potassium channel activity"/>
    <property type="evidence" value="ECO:0007669"/>
    <property type="project" value="InterPro"/>
</dbReference>
<dbReference type="GO" id="GO:0017071">
    <property type="term" value="C:intracellular cyclic nucleotide activated cation channel complex"/>
    <property type="evidence" value="ECO:0007669"/>
    <property type="project" value="TreeGrafter"/>
</dbReference>
<name>A0A6S7FQB6_PARCT</name>
<evidence type="ECO:0000256" key="2">
    <source>
        <dbReference type="ARBA" id="ARBA00022448"/>
    </source>
</evidence>
<organism evidence="9 10">
    <name type="scientific">Paramuricea clavata</name>
    <name type="common">Red gorgonian</name>
    <name type="synonym">Violescent sea-whip</name>
    <dbReference type="NCBI Taxonomy" id="317549"/>
    <lineage>
        <taxon>Eukaryota</taxon>
        <taxon>Metazoa</taxon>
        <taxon>Cnidaria</taxon>
        <taxon>Anthozoa</taxon>
        <taxon>Octocorallia</taxon>
        <taxon>Malacalcyonacea</taxon>
        <taxon>Plexauridae</taxon>
        <taxon>Paramuricea</taxon>
    </lineage>
</organism>
<evidence type="ECO:0000256" key="7">
    <source>
        <dbReference type="ARBA" id="ARBA00023286"/>
    </source>
</evidence>
<keyword evidence="2" id="KW-0813">Transport</keyword>
<evidence type="ECO:0000256" key="4">
    <source>
        <dbReference type="ARBA" id="ARBA00022989"/>
    </source>
</evidence>
<dbReference type="PANTHER" id="PTHR45638">
    <property type="entry name" value="CYCLIC NUCLEOTIDE-GATED CATION CHANNEL SUBUNIT A"/>
    <property type="match status" value="1"/>
</dbReference>
<dbReference type="PRINTS" id="PR01463">
    <property type="entry name" value="EAGCHANLFMLY"/>
</dbReference>
<keyword evidence="5" id="KW-0406">Ion transport</keyword>
<dbReference type="InterPro" id="IPR018488">
    <property type="entry name" value="cNMP-bd_CS"/>
</dbReference>
<dbReference type="FunFam" id="1.10.287.70:FF:000072">
    <property type="entry name" value="Cyclic nucleotide gated channel beta 3"/>
    <property type="match status" value="1"/>
</dbReference>
<dbReference type="SUPFAM" id="SSF51206">
    <property type="entry name" value="cAMP-binding domain-like"/>
    <property type="match status" value="1"/>
</dbReference>
<keyword evidence="3" id="KW-0812">Transmembrane</keyword>
<dbReference type="CDD" id="cd00038">
    <property type="entry name" value="CAP_ED"/>
    <property type="match status" value="1"/>
</dbReference>
<evidence type="ECO:0000256" key="1">
    <source>
        <dbReference type="ARBA" id="ARBA00004141"/>
    </source>
</evidence>
<dbReference type="EMBL" id="CACRXK020000234">
    <property type="protein sequence ID" value="CAB3979837.1"/>
    <property type="molecule type" value="Genomic_DNA"/>
</dbReference>
<dbReference type="InterPro" id="IPR050866">
    <property type="entry name" value="CNG_cation_channel"/>
</dbReference>
<evidence type="ECO:0000313" key="9">
    <source>
        <dbReference type="EMBL" id="CAB3979837.1"/>
    </source>
</evidence>
<dbReference type="GO" id="GO:0044877">
    <property type="term" value="F:protein-containing complex binding"/>
    <property type="evidence" value="ECO:0007669"/>
    <property type="project" value="TreeGrafter"/>
</dbReference>
<dbReference type="GO" id="GO:0005886">
    <property type="term" value="C:plasma membrane"/>
    <property type="evidence" value="ECO:0007669"/>
    <property type="project" value="TreeGrafter"/>
</dbReference>
<dbReference type="PROSITE" id="PS50042">
    <property type="entry name" value="CNMP_BINDING_3"/>
    <property type="match status" value="1"/>
</dbReference>
<dbReference type="Gene3D" id="1.10.287.70">
    <property type="match status" value="1"/>
</dbReference>
<dbReference type="FunFam" id="1.10.287.630:FF:000001">
    <property type="entry name" value="Cyclic nucleotide-gated channel alpha 3"/>
    <property type="match status" value="1"/>
</dbReference>
<dbReference type="InterPro" id="IPR000595">
    <property type="entry name" value="cNMP-bd_dom"/>
</dbReference>
<evidence type="ECO:0000256" key="3">
    <source>
        <dbReference type="ARBA" id="ARBA00022692"/>
    </source>
</evidence>
<dbReference type="SUPFAM" id="SSF81324">
    <property type="entry name" value="Voltage-gated potassium channels"/>
    <property type="match status" value="1"/>
</dbReference>
<evidence type="ECO:0000256" key="6">
    <source>
        <dbReference type="ARBA" id="ARBA00023136"/>
    </source>
</evidence>
<dbReference type="AlphaFoldDB" id="A0A6S7FQB6"/>
<dbReference type="InterPro" id="IPR018490">
    <property type="entry name" value="cNMP-bd_dom_sf"/>
</dbReference>
<accession>A0A6S7FQB6</accession>
<gene>
    <name evidence="9" type="ORF">PACLA_8A080768</name>
</gene>
<dbReference type="SMART" id="SM00100">
    <property type="entry name" value="cNMP"/>
    <property type="match status" value="1"/>
</dbReference>
<keyword evidence="10" id="KW-1185">Reference proteome</keyword>
<keyword evidence="4" id="KW-1133">Transmembrane helix</keyword>
<reference evidence="9" key="1">
    <citation type="submission" date="2020-04" db="EMBL/GenBank/DDBJ databases">
        <authorList>
            <person name="Alioto T."/>
            <person name="Alioto T."/>
            <person name="Gomez Garrido J."/>
        </authorList>
    </citation>
    <scope>NUCLEOTIDE SEQUENCE</scope>
    <source>
        <strain evidence="9">A484AB</strain>
    </source>
</reference>
<dbReference type="PANTHER" id="PTHR45638:SF11">
    <property type="entry name" value="CYCLIC NUCLEOTIDE-GATED CATION CHANNEL SUBUNIT A"/>
    <property type="match status" value="1"/>
</dbReference>
<dbReference type="PROSITE" id="PS00889">
    <property type="entry name" value="CNMP_BINDING_2"/>
    <property type="match status" value="1"/>
</dbReference>
<protein>
    <submittedName>
        <fullName evidence="9">Cyclic nucleotide-gated olfactory channel-like isoform X2</fullName>
    </submittedName>
</protein>
<dbReference type="Proteomes" id="UP001152795">
    <property type="component" value="Unassembled WGS sequence"/>
</dbReference>
<sequence>MGRDYTEEEKAFLSQVTASGSGLQTTSTTLSVQDRQVEKSSKDYLIFDPTGNTLYYWLFVVAGAVVYNCWTIIFRISFFETKEHDPYWMTSDYLCDVIYLADMFVASRTGFLLEGILQKNIKQLRQHYLKSPFFYIDILSVLPFELSHINEAYNPVYRLNRLLKFYRFWYFLDRFESRTKYPNIFRLASLSQFILVAIHWNACIYFLLSRHLGLGSNDWVYPGSHLNLTTEYLSMTRKYMYSFYWSTLTLTTIGVPHPNTNIGYAFVTVDYLIGVLLFATIVGNVGSIVSNTKMARVNFQTKMDKLKRYMYVHKVPKRLYDRVIKWFDYLWSSKQHAGDDAVLDTLPHKLKAEIAIHVHLDSLKKVEIFQNCEGGFLCELVLRLKPQLISPGDFVCRAGEVGHEMYIVNRGKLEVLSEDGGDVLCVLQPGSYFGEISILDLGGRHGNRRTASVRSVGYSDLFRLSKQDLTSVLEDYPEVKGRIETNARQKLERDRKRTMSSKKKRPVIEVRRGSQKTSEELAMQLEMLKKSNAELAQELFHVKSVYNERIANLESALSALLSKRRMSSHRM</sequence>
<dbReference type="Pfam" id="PF00027">
    <property type="entry name" value="cNMP_binding"/>
    <property type="match status" value="1"/>
</dbReference>
<keyword evidence="7" id="KW-1071">Ligand-gated ion channel</keyword>
<dbReference type="InterPro" id="IPR003938">
    <property type="entry name" value="K_chnl_volt-dep_EAG/ELK/ERG"/>
</dbReference>
<dbReference type="PROSITE" id="PS00888">
    <property type="entry name" value="CNMP_BINDING_1"/>
    <property type="match status" value="1"/>
</dbReference>
<dbReference type="Pfam" id="PF00520">
    <property type="entry name" value="Ion_trans"/>
    <property type="match status" value="1"/>
</dbReference>
<keyword evidence="6" id="KW-0472">Membrane</keyword>
<dbReference type="OrthoDB" id="421226at2759"/>
<evidence type="ECO:0000256" key="5">
    <source>
        <dbReference type="ARBA" id="ARBA00023065"/>
    </source>
</evidence>
<dbReference type="Gene3D" id="1.10.287.630">
    <property type="entry name" value="Helix hairpin bin"/>
    <property type="match status" value="1"/>
</dbReference>